<dbReference type="AlphaFoldDB" id="A0A1I8M2S6"/>
<dbReference type="STRING" id="7370.A0A1I8M2S6"/>
<evidence type="ECO:0008006" key="5">
    <source>
        <dbReference type="Google" id="ProtNLM"/>
    </source>
</evidence>
<keyword evidence="2" id="KW-0328">Glycosyltransferase</keyword>
<dbReference type="VEuPathDB" id="VectorBase:MDOMA2_004543"/>
<dbReference type="CDD" id="cd03784">
    <property type="entry name" value="GT1_Gtf-like"/>
    <property type="match status" value="1"/>
</dbReference>
<dbReference type="eggNOG" id="KOG1192">
    <property type="taxonomic scope" value="Eukaryota"/>
</dbReference>
<dbReference type="Gene3D" id="3.40.50.2000">
    <property type="entry name" value="Glycogen Phosphorylase B"/>
    <property type="match status" value="2"/>
</dbReference>
<keyword evidence="3" id="KW-0808">Transferase</keyword>
<dbReference type="GO" id="GO:0008194">
    <property type="term" value="F:UDP-glycosyltransferase activity"/>
    <property type="evidence" value="ECO:0007669"/>
    <property type="project" value="InterPro"/>
</dbReference>
<accession>A0A1I8M2S6</accession>
<dbReference type="PANTHER" id="PTHR48043">
    <property type="entry name" value="EG:EG0003.4 PROTEIN-RELATED"/>
    <property type="match status" value="1"/>
</dbReference>
<evidence type="ECO:0000313" key="4">
    <source>
        <dbReference type="EnsemblMetazoa" id="MDOA000664-PA"/>
    </source>
</evidence>
<comment type="similarity">
    <text evidence="1">Belongs to the UDP-glycosyltransferase family.</text>
</comment>
<reference evidence="4" key="1">
    <citation type="submission" date="2020-05" db="UniProtKB">
        <authorList>
            <consortium name="EnsemblMetazoa"/>
        </authorList>
    </citation>
    <scope>IDENTIFICATION</scope>
    <source>
        <strain evidence="4">Aabys</strain>
    </source>
</reference>
<dbReference type="Pfam" id="PF00201">
    <property type="entry name" value="UDPGT"/>
    <property type="match status" value="1"/>
</dbReference>
<protein>
    <recommendedName>
        <fullName evidence="5">UDP-glucoronosyl and UDP-glucosyl transferase</fullName>
    </recommendedName>
</protein>
<organism evidence="4">
    <name type="scientific">Musca domestica</name>
    <name type="common">House fly</name>
    <dbReference type="NCBI Taxonomy" id="7370"/>
    <lineage>
        <taxon>Eukaryota</taxon>
        <taxon>Metazoa</taxon>
        <taxon>Ecdysozoa</taxon>
        <taxon>Arthropoda</taxon>
        <taxon>Hexapoda</taxon>
        <taxon>Insecta</taxon>
        <taxon>Pterygota</taxon>
        <taxon>Neoptera</taxon>
        <taxon>Endopterygota</taxon>
        <taxon>Diptera</taxon>
        <taxon>Brachycera</taxon>
        <taxon>Muscomorpha</taxon>
        <taxon>Muscoidea</taxon>
        <taxon>Muscidae</taxon>
        <taxon>Musca</taxon>
    </lineage>
</organism>
<proteinExistence type="inferred from homology"/>
<dbReference type="VEuPathDB" id="VectorBase:MDOA000664"/>
<dbReference type="SUPFAM" id="SSF53756">
    <property type="entry name" value="UDP-Glycosyltransferase/glycogen phosphorylase"/>
    <property type="match status" value="1"/>
</dbReference>
<dbReference type="PANTHER" id="PTHR48043:SF159">
    <property type="entry name" value="EG:EG0003.4 PROTEIN-RELATED"/>
    <property type="match status" value="1"/>
</dbReference>
<dbReference type="FunFam" id="3.40.50.2000:FF:000050">
    <property type="entry name" value="UDP-glucuronosyltransferase"/>
    <property type="match status" value="1"/>
</dbReference>
<sequence length="527" mass="60085">MEPQLIKLVISLVLLLLSIHCNEAARILAFFPSPTKSHFLIHAAVAKTLAEDGHEVTVLATTPNAYKQAKYKFIHIDNPDMYDEEFHKSLVEEQEPAYKRFHKLMENIVHHTNGTLAHPTLREFLRTHKAGDFDVMLYGYFMNDAGLAVAAHFRCPVIISFMIQTIYPLNRILGNPSEFSYVPTLFSGFQQPMSFPQRVLNFLATMLEQNVWSPWLYRQLKEVYSYNFPADRYPPLEEVYKNVSMVFTNHHFSQGPIRPNVPALIEIGGIQIKEQPDPLPQDLASILDAATEGVIYFSFGSSIQGSHISQEKAKIIFKVLSKLPQKVLMKWSDADKTDVVGENIIIRQWLPQDDVLAHPNVKLFITHGGQGSVVESQYHGVPMVGIPFFGDQHSNMANVENSGFGLSLEYTALMEENFENVLLKVLNNPKYRENVQTFSKLYRDRPMSPRQLVRYWVNYVVRHNGAQNMQSPAAHMSWWEIFSLDVIGLLLVVVLAVVRLLVGLCRILCCRRKTGSSRAVNKEKKNK</sequence>
<dbReference type="InterPro" id="IPR002213">
    <property type="entry name" value="UDP_glucos_trans"/>
</dbReference>
<dbReference type="SMR" id="A0A1I8M2S6"/>
<evidence type="ECO:0000256" key="1">
    <source>
        <dbReference type="ARBA" id="ARBA00009995"/>
    </source>
</evidence>
<dbReference type="EnsemblMetazoa" id="MDOA000664-RA">
    <property type="protein sequence ID" value="MDOA000664-PA"/>
    <property type="gene ID" value="MDOA000664"/>
</dbReference>
<name>A0A1I8M2S6_MUSDO</name>
<evidence type="ECO:0000256" key="2">
    <source>
        <dbReference type="ARBA" id="ARBA00022676"/>
    </source>
</evidence>
<dbReference type="InterPro" id="IPR050271">
    <property type="entry name" value="UDP-glycosyltransferase"/>
</dbReference>
<evidence type="ECO:0000256" key="3">
    <source>
        <dbReference type="ARBA" id="ARBA00022679"/>
    </source>
</evidence>